<dbReference type="GO" id="GO:0016811">
    <property type="term" value="F:hydrolase activity, acting on carbon-nitrogen (but not peptide) bonds, in linear amides"/>
    <property type="evidence" value="ECO:0007669"/>
    <property type="project" value="TreeGrafter"/>
</dbReference>
<dbReference type="Gene3D" id="3.40.50.10320">
    <property type="entry name" value="LmbE-like"/>
    <property type="match status" value="1"/>
</dbReference>
<evidence type="ECO:0000313" key="1">
    <source>
        <dbReference type="EMBL" id="BAH46304.1"/>
    </source>
</evidence>
<sequence length="222" mass="24994">MKKVLVIAPHPDDETLGCGGTLLKHIANEDEVSWLIVTGMHSNLGHTDEQIDRREREIAKVKTMYGFNNVYNLKLPTTNLDTIPMQSIVAQIGTVINQLEPEIMYLPYRGDVHSDHKVVFDAVVSCSKWFRYSSVKKVLAYETLSETDFGINPDNNGFRPNVFSDITPYLEKKLDILNVFQSEMGEFPFPRSNQAVQAQARVRGVAAGCESAEAFMLLKEIL</sequence>
<gene>
    <name evidence="1" type="ordered locus">BBR47_53270</name>
</gene>
<dbReference type="InterPro" id="IPR003737">
    <property type="entry name" value="GlcNAc_PI_deacetylase-related"/>
</dbReference>
<evidence type="ECO:0008006" key="3">
    <source>
        <dbReference type="Google" id="ProtNLM"/>
    </source>
</evidence>
<reference evidence="1 2" key="1">
    <citation type="submission" date="2005-03" db="EMBL/GenBank/DDBJ databases">
        <title>Brevibacillus brevis strain 47, complete genome.</title>
        <authorList>
            <person name="Hosoyama A."/>
            <person name="Yamada R."/>
            <person name="Hongo Y."/>
            <person name="Terui Y."/>
            <person name="Ankai A."/>
            <person name="Masuyama W."/>
            <person name="Sekiguchi M."/>
            <person name="Takeda T."/>
            <person name="Asano K."/>
            <person name="Ohji S."/>
            <person name="Ichikawa N."/>
            <person name="Narita S."/>
            <person name="Aoki N."/>
            <person name="Miura H."/>
            <person name="Matsushita S."/>
            <person name="Sekigawa T."/>
            <person name="Yamagata H."/>
            <person name="Yoshikawa H."/>
            <person name="Udaka S."/>
            <person name="Tanikawa S."/>
            <person name="Fujita N."/>
        </authorList>
    </citation>
    <scope>NUCLEOTIDE SEQUENCE [LARGE SCALE GENOMIC DNA]</scope>
    <source>
        <strain evidence="2">47 / JCM 6285 / NBRC 100599</strain>
    </source>
</reference>
<dbReference type="EMBL" id="AP008955">
    <property type="protein sequence ID" value="BAH46304.1"/>
    <property type="molecule type" value="Genomic_DNA"/>
</dbReference>
<dbReference type="Pfam" id="PF02585">
    <property type="entry name" value="PIG-L"/>
    <property type="match status" value="1"/>
</dbReference>
<dbReference type="InterPro" id="IPR024078">
    <property type="entry name" value="LmbE-like_dom_sf"/>
</dbReference>
<dbReference type="SUPFAM" id="SSF102588">
    <property type="entry name" value="LmbE-like"/>
    <property type="match status" value="1"/>
</dbReference>
<dbReference type="KEGG" id="bbe:BBR47_53270"/>
<proteinExistence type="predicted"/>
<evidence type="ECO:0000313" key="2">
    <source>
        <dbReference type="Proteomes" id="UP000001877"/>
    </source>
</evidence>
<dbReference type="RefSeq" id="WP_015893553.1">
    <property type="nucleotide sequence ID" value="NC_012491.1"/>
</dbReference>
<dbReference type="PANTHER" id="PTHR12993:SF30">
    <property type="entry name" value="N-ACETYL-ALPHA-D-GLUCOSAMINYL L-MALATE DEACETYLASE 1"/>
    <property type="match status" value="1"/>
</dbReference>
<protein>
    <recommendedName>
        <fullName evidence="3">PIG-L family deacetylase</fullName>
    </recommendedName>
</protein>
<dbReference type="PANTHER" id="PTHR12993">
    <property type="entry name" value="N-ACETYLGLUCOSAMINYL-PHOSPHATIDYLINOSITOL DE-N-ACETYLASE-RELATED"/>
    <property type="match status" value="1"/>
</dbReference>
<organism evidence="1 2">
    <name type="scientific">Brevibacillus brevis (strain 47 / JCM 6285 / NBRC 100599)</name>
    <dbReference type="NCBI Taxonomy" id="358681"/>
    <lineage>
        <taxon>Bacteria</taxon>
        <taxon>Bacillati</taxon>
        <taxon>Bacillota</taxon>
        <taxon>Bacilli</taxon>
        <taxon>Bacillales</taxon>
        <taxon>Paenibacillaceae</taxon>
        <taxon>Brevibacillus</taxon>
    </lineage>
</organism>
<dbReference type="eggNOG" id="COG2120">
    <property type="taxonomic scope" value="Bacteria"/>
</dbReference>
<name>C0Z6V5_BREBN</name>
<accession>C0Z6V5</accession>
<dbReference type="HOGENOM" id="CLU_049311_6_0_9"/>
<dbReference type="AlphaFoldDB" id="C0Z6V5"/>
<dbReference type="STRING" id="358681.BBR47_53270"/>
<dbReference type="Proteomes" id="UP000001877">
    <property type="component" value="Chromosome"/>
</dbReference>
<keyword evidence="2" id="KW-1185">Reference proteome</keyword>